<dbReference type="InterPro" id="IPR034660">
    <property type="entry name" value="DinB/YfiT-like"/>
</dbReference>
<feature type="binding site" evidence="3">
    <location>
        <position position="127"/>
    </location>
    <ligand>
        <name>a divalent metal cation</name>
        <dbReference type="ChEBI" id="CHEBI:60240"/>
    </ligand>
</feature>
<evidence type="ECO:0000313" key="4">
    <source>
        <dbReference type="EMBL" id="KXZ13408.1"/>
    </source>
</evidence>
<dbReference type="GO" id="GO:0046872">
    <property type="term" value="F:metal ion binding"/>
    <property type="evidence" value="ECO:0007669"/>
    <property type="project" value="UniProtKB-KW"/>
</dbReference>
<dbReference type="OrthoDB" id="119432at2"/>
<evidence type="ECO:0000256" key="3">
    <source>
        <dbReference type="PIRSR" id="PIRSR607837-1"/>
    </source>
</evidence>
<evidence type="ECO:0008006" key="6">
    <source>
        <dbReference type="Google" id="ProtNLM"/>
    </source>
</evidence>
<keyword evidence="5" id="KW-1185">Reference proteome</keyword>
<protein>
    <recommendedName>
        <fullName evidence="6">Damage-inducible protein DinB</fullName>
    </recommendedName>
</protein>
<gene>
    <name evidence="4" type="ORF">AXI58_04505</name>
</gene>
<dbReference type="AlphaFoldDB" id="A0A150F2Q8"/>
<name>A0A150F2Q8_9BACI</name>
<accession>A0A150F2Q8</accession>
<evidence type="ECO:0000256" key="1">
    <source>
        <dbReference type="ARBA" id="ARBA00008635"/>
    </source>
</evidence>
<sequence length="154" mass="17665">MTAQNQLVSHFLSHRNVTIELAEKISREHYDYKPAETSMSAEELVKHIFSSFLMFATIIKEGNGSALQNMPKEEETDLIKLAKTYTEKTTNILSELTDEQLNREIDLTASFGRYVTGAALLQLAMEHEIHHKGNLFVYVREMGHTDLPFYQQKS</sequence>
<reference evidence="5" key="1">
    <citation type="submission" date="2016-02" db="EMBL/GenBank/DDBJ databases">
        <authorList>
            <person name="Dunlap C."/>
        </authorList>
    </citation>
    <scope>NUCLEOTIDE SEQUENCE [LARGE SCALE GENOMIC DNA]</scope>
    <source>
        <strain evidence="5">NRRL B-41092</strain>
    </source>
</reference>
<feature type="binding site" evidence="3">
    <location>
        <position position="131"/>
    </location>
    <ligand>
        <name>a divalent metal cation</name>
        <dbReference type="ChEBI" id="CHEBI:60240"/>
    </ligand>
</feature>
<keyword evidence="2 3" id="KW-0479">Metal-binding</keyword>
<dbReference type="Proteomes" id="UP000075430">
    <property type="component" value="Unassembled WGS sequence"/>
</dbReference>
<dbReference type="EMBL" id="LSBA01000038">
    <property type="protein sequence ID" value="KXZ13408.1"/>
    <property type="molecule type" value="Genomic_DNA"/>
</dbReference>
<dbReference type="RefSeq" id="WP_061523183.1">
    <property type="nucleotide sequence ID" value="NZ_JARLZY010000008.1"/>
</dbReference>
<evidence type="ECO:0000313" key="5">
    <source>
        <dbReference type="Proteomes" id="UP000075430"/>
    </source>
</evidence>
<comment type="caution">
    <text evidence="4">The sequence shown here is derived from an EMBL/GenBank/DDBJ whole genome shotgun (WGS) entry which is preliminary data.</text>
</comment>
<comment type="similarity">
    <text evidence="1">Belongs to the DinB family.</text>
</comment>
<proteinExistence type="inferred from homology"/>
<dbReference type="STRING" id="1793963.AXI58_04505"/>
<dbReference type="Pfam" id="PF05163">
    <property type="entry name" value="DinB"/>
    <property type="match status" value="1"/>
</dbReference>
<feature type="binding site" evidence="3">
    <location>
        <position position="47"/>
    </location>
    <ligand>
        <name>a divalent metal cation</name>
        <dbReference type="ChEBI" id="CHEBI:60240"/>
    </ligand>
</feature>
<dbReference type="SUPFAM" id="SSF109854">
    <property type="entry name" value="DinB/YfiT-like putative metalloenzymes"/>
    <property type="match status" value="1"/>
</dbReference>
<organism evidence="4 5">
    <name type="scientific">Bacillus nakamurai</name>
    <dbReference type="NCBI Taxonomy" id="1793963"/>
    <lineage>
        <taxon>Bacteria</taxon>
        <taxon>Bacillati</taxon>
        <taxon>Bacillota</taxon>
        <taxon>Bacilli</taxon>
        <taxon>Bacillales</taxon>
        <taxon>Bacillaceae</taxon>
        <taxon>Bacillus</taxon>
    </lineage>
</organism>
<dbReference type="InterPro" id="IPR007837">
    <property type="entry name" value="DinB"/>
</dbReference>
<evidence type="ECO:0000256" key="2">
    <source>
        <dbReference type="ARBA" id="ARBA00022723"/>
    </source>
</evidence>
<dbReference type="Gene3D" id="1.20.120.450">
    <property type="entry name" value="dinb family like domain"/>
    <property type="match status" value="1"/>
</dbReference>